<protein>
    <submittedName>
        <fullName evidence="1 2">Uncharacterized protein</fullName>
    </submittedName>
</protein>
<evidence type="ECO:0000313" key="3">
    <source>
        <dbReference type="Proteomes" id="UP000002051"/>
    </source>
</evidence>
<organism evidence="1 3">
    <name type="scientific">Medicago truncatula</name>
    <name type="common">Barrel medic</name>
    <name type="synonym">Medicago tribuloides</name>
    <dbReference type="NCBI Taxonomy" id="3880"/>
    <lineage>
        <taxon>Eukaryota</taxon>
        <taxon>Viridiplantae</taxon>
        <taxon>Streptophyta</taxon>
        <taxon>Embryophyta</taxon>
        <taxon>Tracheophyta</taxon>
        <taxon>Spermatophyta</taxon>
        <taxon>Magnoliopsida</taxon>
        <taxon>eudicotyledons</taxon>
        <taxon>Gunneridae</taxon>
        <taxon>Pentapetalae</taxon>
        <taxon>rosids</taxon>
        <taxon>fabids</taxon>
        <taxon>Fabales</taxon>
        <taxon>Fabaceae</taxon>
        <taxon>Papilionoideae</taxon>
        <taxon>50 kb inversion clade</taxon>
        <taxon>NPAAA clade</taxon>
        <taxon>Hologalegina</taxon>
        <taxon>IRL clade</taxon>
        <taxon>Trifolieae</taxon>
        <taxon>Medicago</taxon>
    </lineage>
</organism>
<accession>A0A072UE85</accession>
<dbReference type="HOGENOM" id="CLU_2945209_0_0_1"/>
<evidence type="ECO:0000313" key="1">
    <source>
        <dbReference type="EMBL" id="KEH27952.1"/>
    </source>
</evidence>
<dbReference type="EMBL" id="CM001221">
    <property type="protein sequence ID" value="KEH27952.1"/>
    <property type="molecule type" value="Genomic_DNA"/>
</dbReference>
<dbReference type="Proteomes" id="UP000002051">
    <property type="component" value="Chromosome 5"/>
</dbReference>
<evidence type="ECO:0000313" key="2">
    <source>
        <dbReference type="EnsemblPlants" id="KEH27952"/>
    </source>
</evidence>
<dbReference type="AlphaFoldDB" id="A0A072UE85"/>
<name>A0A072UE85_MEDTR</name>
<keyword evidence="3" id="KW-1185">Reference proteome</keyword>
<gene>
    <name evidence="1" type="ordered locus">MTR_5g052200</name>
</gene>
<reference evidence="2" key="3">
    <citation type="submission" date="2015-04" db="UniProtKB">
        <authorList>
            <consortium name="EnsemblPlants"/>
        </authorList>
    </citation>
    <scope>IDENTIFICATION</scope>
    <source>
        <strain evidence="2">cv. Jemalong A17</strain>
    </source>
</reference>
<reference evidence="1 3" key="1">
    <citation type="journal article" date="2011" name="Nature">
        <title>The Medicago genome provides insight into the evolution of rhizobial symbioses.</title>
        <authorList>
            <person name="Young N.D."/>
            <person name="Debelle F."/>
            <person name="Oldroyd G.E."/>
            <person name="Geurts R."/>
            <person name="Cannon S.B."/>
            <person name="Udvardi M.K."/>
            <person name="Benedito V.A."/>
            <person name="Mayer K.F."/>
            <person name="Gouzy J."/>
            <person name="Schoof H."/>
            <person name="Van de Peer Y."/>
            <person name="Proost S."/>
            <person name="Cook D.R."/>
            <person name="Meyers B.C."/>
            <person name="Spannagl M."/>
            <person name="Cheung F."/>
            <person name="De Mita S."/>
            <person name="Krishnakumar V."/>
            <person name="Gundlach H."/>
            <person name="Zhou S."/>
            <person name="Mudge J."/>
            <person name="Bharti A.K."/>
            <person name="Murray J.D."/>
            <person name="Naoumkina M.A."/>
            <person name="Rosen B."/>
            <person name="Silverstein K.A."/>
            <person name="Tang H."/>
            <person name="Rombauts S."/>
            <person name="Zhao P.X."/>
            <person name="Zhou P."/>
            <person name="Barbe V."/>
            <person name="Bardou P."/>
            <person name="Bechner M."/>
            <person name="Bellec A."/>
            <person name="Berger A."/>
            <person name="Berges H."/>
            <person name="Bidwell S."/>
            <person name="Bisseling T."/>
            <person name="Choisne N."/>
            <person name="Couloux A."/>
            <person name="Denny R."/>
            <person name="Deshpande S."/>
            <person name="Dai X."/>
            <person name="Doyle J.J."/>
            <person name="Dudez A.M."/>
            <person name="Farmer A.D."/>
            <person name="Fouteau S."/>
            <person name="Franken C."/>
            <person name="Gibelin C."/>
            <person name="Gish J."/>
            <person name="Goldstein S."/>
            <person name="Gonzalez A.J."/>
            <person name="Green P.J."/>
            <person name="Hallab A."/>
            <person name="Hartog M."/>
            <person name="Hua A."/>
            <person name="Humphray S.J."/>
            <person name="Jeong D.H."/>
            <person name="Jing Y."/>
            <person name="Jocker A."/>
            <person name="Kenton S.M."/>
            <person name="Kim D.J."/>
            <person name="Klee K."/>
            <person name="Lai H."/>
            <person name="Lang C."/>
            <person name="Lin S."/>
            <person name="Macmil S.L."/>
            <person name="Magdelenat G."/>
            <person name="Matthews L."/>
            <person name="McCorrison J."/>
            <person name="Monaghan E.L."/>
            <person name="Mun J.H."/>
            <person name="Najar F.Z."/>
            <person name="Nicholson C."/>
            <person name="Noirot C."/>
            <person name="O'Bleness M."/>
            <person name="Paule C.R."/>
            <person name="Poulain J."/>
            <person name="Prion F."/>
            <person name="Qin B."/>
            <person name="Qu C."/>
            <person name="Retzel E.F."/>
            <person name="Riddle C."/>
            <person name="Sallet E."/>
            <person name="Samain S."/>
            <person name="Samson N."/>
            <person name="Sanders I."/>
            <person name="Saurat O."/>
            <person name="Scarpelli C."/>
            <person name="Schiex T."/>
            <person name="Segurens B."/>
            <person name="Severin A.J."/>
            <person name="Sherrier D.J."/>
            <person name="Shi R."/>
            <person name="Sims S."/>
            <person name="Singer S.R."/>
            <person name="Sinharoy S."/>
            <person name="Sterck L."/>
            <person name="Viollet A."/>
            <person name="Wang B.B."/>
            <person name="Wang K."/>
            <person name="Wang M."/>
            <person name="Wang X."/>
            <person name="Warfsmann J."/>
            <person name="Weissenbach J."/>
            <person name="White D.D."/>
            <person name="White J.D."/>
            <person name="Wiley G.B."/>
            <person name="Wincker P."/>
            <person name="Xing Y."/>
            <person name="Yang L."/>
            <person name="Yao Z."/>
            <person name="Ying F."/>
            <person name="Zhai J."/>
            <person name="Zhou L."/>
            <person name="Zuber A."/>
            <person name="Denarie J."/>
            <person name="Dixon R.A."/>
            <person name="May G.D."/>
            <person name="Schwartz D.C."/>
            <person name="Rogers J."/>
            <person name="Quetier F."/>
            <person name="Town C.D."/>
            <person name="Roe B.A."/>
        </authorList>
    </citation>
    <scope>NUCLEOTIDE SEQUENCE [LARGE SCALE GENOMIC DNA]</scope>
    <source>
        <strain evidence="1">A17</strain>
        <strain evidence="2 3">cv. Jemalong A17</strain>
    </source>
</reference>
<proteinExistence type="predicted"/>
<sequence length="60" mass="6858">MGLLLIEKQQWSSKFDRLRQELAETQEMLLSFAVSSSTPICSFSDSVLFLLLFDSDPVRC</sequence>
<dbReference type="EnsemblPlants" id="KEH27952">
    <property type="protein sequence ID" value="KEH27952"/>
    <property type="gene ID" value="MTR_5g052200"/>
</dbReference>
<reference evidence="1 3" key="2">
    <citation type="journal article" date="2014" name="BMC Genomics">
        <title>An improved genome release (version Mt4.0) for the model legume Medicago truncatula.</title>
        <authorList>
            <person name="Tang H."/>
            <person name="Krishnakumar V."/>
            <person name="Bidwell S."/>
            <person name="Rosen B."/>
            <person name="Chan A."/>
            <person name="Zhou S."/>
            <person name="Gentzbittel L."/>
            <person name="Childs K.L."/>
            <person name="Yandell M."/>
            <person name="Gundlach H."/>
            <person name="Mayer K.F."/>
            <person name="Schwartz D.C."/>
            <person name="Town C.D."/>
        </authorList>
    </citation>
    <scope>GENOME REANNOTATION</scope>
    <source>
        <strain evidence="1">A17</strain>
        <strain evidence="2 3">cv. Jemalong A17</strain>
    </source>
</reference>